<dbReference type="AlphaFoldDB" id="A0A0F8YRT6"/>
<accession>A0A0F8YRT6</accession>
<dbReference type="Pfam" id="PF09723">
    <property type="entry name" value="Zn_ribbon_8"/>
    <property type="match status" value="1"/>
</dbReference>
<dbReference type="SMART" id="SM00834">
    <property type="entry name" value="CxxC_CXXC_SSSS"/>
    <property type="match status" value="1"/>
</dbReference>
<dbReference type="EMBL" id="LAZR01067871">
    <property type="protein sequence ID" value="KKK50736.1"/>
    <property type="molecule type" value="Genomic_DNA"/>
</dbReference>
<organism evidence="3">
    <name type="scientific">marine sediment metagenome</name>
    <dbReference type="NCBI Taxonomy" id="412755"/>
    <lineage>
        <taxon>unclassified sequences</taxon>
        <taxon>metagenomes</taxon>
        <taxon>ecological metagenomes</taxon>
    </lineage>
</organism>
<name>A0A0F8YRT6_9ZZZZ</name>
<gene>
    <name evidence="3" type="ORF">LCGC14_3122040</name>
</gene>
<evidence type="ECO:0000259" key="2">
    <source>
        <dbReference type="SMART" id="SM00834"/>
    </source>
</evidence>
<proteinExistence type="predicted"/>
<comment type="caution">
    <text evidence="3">The sequence shown here is derived from an EMBL/GenBank/DDBJ whole genome shotgun (WGS) entry which is preliminary data.</text>
</comment>
<reference evidence="3" key="1">
    <citation type="journal article" date="2015" name="Nature">
        <title>Complex archaea that bridge the gap between prokaryotes and eukaryotes.</title>
        <authorList>
            <person name="Spang A."/>
            <person name="Saw J.H."/>
            <person name="Jorgensen S.L."/>
            <person name="Zaremba-Niedzwiedzka K."/>
            <person name="Martijn J."/>
            <person name="Lind A.E."/>
            <person name="van Eijk R."/>
            <person name="Schleper C."/>
            <person name="Guy L."/>
            <person name="Ettema T.J."/>
        </authorList>
    </citation>
    <scope>NUCLEOTIDE SEQUENCE</scope>
</reference>
<protein>
    <recommendedName>
        <fullName evidence="2">Putative regulatory protein FmdB zinc ribbon domain-containing protein</fullName>
    </recommendedName>
</protein>
<evidence type="ECO:0000256" key="1">
    <source>
        <dbReference type="SAM" id="MobiDB-lite"/>
    </source>
</evidence>
<evidence type="ECO:0000313" key="3">
    <source>
        <dbReference type="EMBL" id="KKK50736.1"/>
    </source>
</evidence>
<feature type="domain" description="Putative regulatory protein FmdB zinc ribbon" evidence="2">
    <location>
        <begin position="1"/>
        <end position="40"/>
    </location>
</feature>
<dbReference type="NCBIfam" id="TIGR02605">
    <property type="entry name" value="CxxC_CxxC_SSSS"/>
    <property type="match status" value="1"/>
</dbReference>
<dbReference type="InterPro" id="IPR013429">
    <property type="entry name" value="Regulatory_FmdB_Zinc_ribbon"/>
</dbReference>
<sequence length="84" mass="9889">MPSYEYECEDGHEFERFRSMDKRHDVECPLCKQPVKLKISRTTFRSAHRFSVLEHDGTVISQTQTTEKTPPPGYRYNNPNLVEV</sequence>
<feature type="region of interest" description="Disordered" evidence="1">
    <location>
        <begin position="61"/>
        <end position="84"/>
    </location>
</feature>